<sequence length="142" mass="16332">MKYVLVIVALCLFSPVFAQETSSTDPEKHAETINREIDQNMVTMSNLVEALANNLGQLHYLRTLCYSDRDQKWRNTAANLMNLEAPKPSARRKQLIRAFNNGYYMQKERYQTCEPTVSIDVAALAENGRRLSLMLADPYREQ</sequence>
<dbReference type="Proteomes" id="UP000885830">
    <property type="component" value="Unassembled WGS sequence"/>
</dbReference>
<comment type="caution">
    <text evidence="2">The sequence shown here is derived from an EMBL/GenBank/DDBJ whole genome shotgun (WGS) entry which is preliminary data.</text>
</comment>
<keyword evidence="1" id="KW-0732">Signal</keyword>
<dbReference type="AlphaFoldDB" id="A0A7C5R195"/>
<protein>
    <submittedName>
        <fullName evidence="2">TIGR02301 family protein</fullName>
    </submittedName>
</protein>
<dbReference type="EMBL" id="DRMJ01000385">
    <property type="protein sequence ID" value="HHL43423.1"/>
    <property type="molecule type" value="Genomic_DNA"/>
</dbReference>
<dbReference type="NCBIfam" id="TIGR02301">
    <property type="entry name" value="TIGR02301 family protein"/>
    <property type="match status" value="1"/>
</dbReference>
<dbReference type="InterPro" id="IPR012645">
    <property type="entry name" value="CHP02301"/>
</dbReference>
<organism evidence="2">
    <name type="scientific">Hellea balneolensis</name>
    <dbReference type="NCBI Taxonomy" id="287478"/>
    <lineage>
        <taxon>Bacteria</taxon>
        <taxon>Pseudomonadati</taxon>
        <taxon>Pseudomonadota</taxon>
        <taxon>Alphaproteobacteria</taxon>
        <taxon>Maricaulales</taxon>
        <taxon>Robiginitomaculaceae</taxon>
        <taxon>Hellea</taxon>
    </lineage>
</organism>
<accession>A0A7C5R195</accession>
<feature type="signal peptide" evidence="1">
    <location>
        <begin position="1"/>
        <end position="18"/>
    </location>
</feature>
<proteinExistence type="predicted"/>
<name>A0A7C5R195_9PROT</name>
<dbReference type="Pfam" id="PF09539">
    <property type="entry name" value="DUF2385"/>
    <property type="match status" value="1"/>
</dbReference>
<evidence type="ECO:0000313" key="2">
    <source>
        <dbReference type="EMBL" id="HHL43423.1"/>
    </source>
</evidence>
<feature type="chain" id="PRO_5027594047" evidence="1">
    <location>
        <begin position="19"/>
        <end position="142"/>
    </location>
</feature>
<gene>
    <name evidence="2" type="ORF">ENJ42_07395</name>
</gene>
<evidence type="ECO:0000256" key="1">
    <source>
        <dbReference type="SAM" id="SignalP"/>
    </source>
</evidence>
<reference evidence="2" key="1">
    <citation type="journal article" date="2020" name="mSystems">
        <title>Genome- and Community-Level Interaction Insights into Carbon Utilization and Element Cycling Functions of Hydrothermarchaeota in Hydrothermal Sediment.</title>
        <authorList>
            <person name="Zhou Z."/>
            <person name="Liu Y."/>
            <person name="Xu W."/>
            <person name="Pan J."/>
            <person name="Luo Z.H."/>
            <person name="Li M."/>
        </authorList>
    </citation>
    <scope>NUCLEOTIDE SEQUENCE [LARGE SCALE GENOMIC DNA]</scope>
    <source>
        <strain evidence="2">HyVt-485</strain>
    </source>
</reference>